<sequence>MSDAISPRSTEPAVERPEAETEYGPRCRFLRTKKMFIYDDLFAEPSNPDEVEEDDAIYWCMANGMKNFGPDDEHVNGRDCRRPGRSCYQPY</sequence>
<dbReference type="InParanoid" id="E8R1L5"/>
<dbReference type="RefSeq" id="WP_013565721.1">
    <property type="nucleotide sequence ID" value="NC_014962.1"/>
</dbReference>
<gene>
    <name evidence="2" type="ordered locus">Isop_2868</name>
</gene>
<dbReference type="eggNOG" id="ENOG502ZTT7">
    <property type="taxonomic scope" value="Bacteria"/>
</dbReference>
<dbReference type="AlphaFoldDB" id="E8R1L5"/>
<dbReference type="Proteomes" id="UP000008631">
    <property type="component" value="Chromosome"/>
</dbReference>
<protein>
    <submittedName>
        <fullName evidence="2">Uncharacterized protein</fullName>
    </submittedName>
</protein>
<evidence type="ECO:0000313" key="3">
    <source>
        <dbReference type="Proteomes" id="UP000008631"/>
    </source>
</evidence>
<reference evidence="2 3" key="2">
    <citation type="journal article" date="2011" name="Stand. Genomic Sci.">
        <title>Complete genome sequence of Isosphaera pallida type strain (IS1B).</title>
        <authorList>
            <consortium name="US DOE Joint Genome Institute (JGI-PGF)"/>
            <person name="Goker M."/>
            <person name="Cleland D."/>
            <person name="Saunders E."/>
            <person name="Lapidus A."/>
            <person name="Nolan M."/>
            <person name="Lucas S."/>
            <person name="Hammon N."/>
            <person name="Deshpande S."/>
            <person name="Cheng J.F."/>
            <person name="Tapia R."/>
            <person name="Han C."/>
            <person name="Goodwin L."/>
            <person name="Pitluck S."/>
            <person name="Liolios K."/>
            <person name="Pagani I."/>
            <person name="Ivanova N."/>
            <person name="Mavromatis K."/>
            <person name="Pati A."/>
            <person name="Chen A."/>
            <person name="Palaniappan K."/>
            <person name="Land M."/>
            <person name="Hauser L."/>
            <person name="Chang Y.J."/>
            <person name="Jeffries C.D."/>
            <person name="Detter J.C."/>
            <person name="Beck B."/>
            <person name="Woyke T."/>
            <person name="Bristow J."/>
            <person name="Eisen J.A."/>
            <person name="Markowitz V."/>
            <person name="Hugenholtz P."/>
            <person name="Kyrpides N.C."/>
            <person name="Klenk H.P."/>
        </authorList>
    </citation>
    <scope>NUCLEOTIDE SEQUENCE [LARGE SCALE GENOMIC DNA]</scope>
    <source>
        <strain evidence="3">ATCC 43644 / DSM 9630 / IS1B</strain>
    </source>
</reference>
<feature type="compositionally biased region" description="Basic and acidic residues" evidence="1">
    <location>
        <begin position="13"/>
        <end position="22"/>
    </location>
</feature>
<keyword evidence="3" id="KW-1185">Reference proteome</keyword>
<dbReference type="EMBL" id="CP002353">
    <property type="protein sequence ID" value="ADV63433.1"/>
    <property type="molecule type" value="Genomic_DNA"/>
</dbReference>
<feature type="region of interest" description="Disordered" evidence="1">
    <location>
        <begin position="1"/>
        <end position="22"/>
    </location>
</feature>
<proteinExistence type="predicted"/>
<organism evidence="2 3">
    <name type="scientific">Isosphaera pallida (strain ATCC 43644 / DSM 9630 / IS1B)</name>
    <dbReference type="NCBI Taxonomy" id="575540"/>
    <lineage>
        <taxon>Bacteria</taxon>
        <taxon>Pseudomonadati</taxon>
        <taxon>Planctomycetota</taxon>
        <taxon>Planctomycetia</taxon>
        <taxon>Isosphaerales</taxon>
        <taxon>Isosphaeraceae</taxon>
        <taxon>Isosphaera</taxon>
    </lineage>
</organism>
<reference key="1">
    <citation type="submission" date="2010-11" db="EMBL/GenBank/DDBJ databases">
        <title>The complete sequence of chromosome of Isophaera pallida ATCC 43644.</title>
        <authorList>
            <consortium name="US DOE Joint Genome Institute (JGI-PGF)"/>
            <person name="Lucas S."/>
            <person name="Copeland A."/>
            <person name="Lapidus A."/>
            <person name="Bruce D."/>
            <person name="Goodwin L."/>
            <person name="Pitluck S."/>
            <person name="Kyrpides N."/>
            <person name="Mavromatis K."/>
            <person name="Pagani I."/>
            <person name="Ivanova N."/>
            <person name="Saunders E."/>
            <person name="Brettin T."/>
            <person name="Detter J.C."/>
            <person name="Han C."/>
            <person name="Tapia R."/>
            <person name="Land M."/>
            <person name="Hauser L."/>
            <person name="Markowitz V."/>
            <person name="Cheng J.-F."/>
            <person name="Hugenholtz P."/>
            <person name="Woyke T."/>
            <person name="Wu D."/>
            <person name="Eisen J.A."/>
        </authorList>
    </citation>
    <scope>NUCLEOTIDE SEQUENCE</scope>
    <source>
        <strain>ATCC 43644</strain>
    </source>
</reference>
<evidence type="ECO:0000256" key="1">
    <source>
        <dbReference type="SAM" id="MobiDB-lite"/>
    </source>
</evidence>
<accession>E8R1L5</accession>
<dbReference type="HOGENOM" id="CLU_2422988_0_0_0"/>
<name>E8R1L5_ISOPI</name>
<dbReference type="KEGG" id="ipa:Isop_2868"/>
<dbReference type="STRING" id="575540.Isop_2868"/>
<evidence type="ECO:0000313" key="2">
    <source>
        <dbReference type="EMBL" id="ADV63433.1"/>
    </source>
</evidence>